<keyword evidence="5" id="KW-0486">Methionine biosynthesis</keyword>
<accession>A0A9D1GD67</accession>
<protein>
    <recommendedName>
        <fullName evidence="2">adenosylhomocysteine nucleosidase</fullName>
        <ecNumber evidence="2">3.2.2.9</ecNumber>
    </recommendedName>
</protein>
<dbReference type="GO" id="GO:0008930">
    <property type="term" value="F:methylthioadenosine nucleosidase activity"/>
    <property type="evidence" value="ECO:0007669"/>
    <property type="project" value="InterPro"/>
</dbReference>
<dbReference type="NCBIfam" id="TIGR01704">
    <property type="entry name" value="MTA_SAH-Nsdase"/>
    <property type="match status" value="1"/>
</dbReference>
<evidence type="ECO:0000313" key="7">
    <source>
        <dbReference type="EMBL" id="HIT38942.1"/>
    </source>
</evidence>
<evidence type="ECO:0000256" key="3">
    <source>
        <dbReference type="ARBA" id="ARBA00022605"/>
    </source>
</evidence>
<dbReference type="NCBIfam" id="NF004079">
    <property type="entry name" value="PRK05584.1"/>
    <property type="match status" value="1"/>
</dbReference>
<dbReference type="AlphaFoldDB" id="A0A9D1GD67"/>
<dbReference type="PANTHER" id="PTHR46832">
    <property type="entry name" value="5'-METHYLTHIOADENOSINE/S-ADENOSYLHOMOCYSTEINE NUCLEOSIDASE"/>
    <property type="match status" value="1"/>
</dbReference>
<keyword evidence="4 7" id="KW-0378">Hydrolase</keyword>
<reference evidence="7" key="2">
    <citation type="journal article" date="2021" name="PeerJ">
        <title>Extensive microbial diversity within the chicken gut microbiome revealed by metagenomics and culture.</title>
        <authorList>
            <person name="Gilroy R."/>
            <person name="Ravi A."/>
            <person name="Getino M."/>
            <person name="Pursley I."/>
            <person name="Horton D.L."/>
            <person name="Alikhan N.F."/>
            <person name="Baker D."/>
            <person name="Gharbi K."/>
            <person name="Hall N."/>
            <person name="Watson M."/>
            <person name="Adriaenssens E.M."/>
            <person name="Foster-Nyarko E."/>
            <person name="Jarju S."/>
            <person name="Secka A."/>
            <person name="Antonio M."/>
            <person name="Oren A."/>
            <person name="Chaudhuri R.R."/>
            <person name="La Ragione R."/>
            <person name="Hildebrand F."/>
            <person name="Pallen M.J."/>
        </authorList>
    </citation>
    <scope>NUCLEOTIDE SEQUENCE</scope>
    <source>
        <strain evidence="7">21143</strain>
    </source>
</reference>
<sequence>MKIGIIVAMTSELDCVRSLIRNAREEKSNQATFYVGSDGKHEIILTQSGIGKVNAALRAQTLILNYTPDCIINTGVAGGIDMSTRMFDIVISRETVYHDVWLGDGNVIGQIEGLPPRFPANNVLLQKVERAVSGNDRIYSGLICSGDQFITDKKELETIKKNFPEGLAVDMESAAIAQTCHLHDMPFISTRIISDTPGVENHMEQYNSFWEKAPEKSFTVLKQILAQL</sequence>
<dbReference type="GO" id="GO:0008782">
    <property type="term" value="F:adenosylhomocysteine nucleosidase activity"/>
    <property type="evidence" value="ECO:0007669"/>
    <property type="project" value="UniProtKB-EC"/>
</dbReference>
<comment type="pathway">
    <text evidence="1">Amino-acid biosynthesis; L-methionine biosynthesis via salvage pathway; S-methyl-5-thio-alpha-D-ribose 1-phosphate from S-methyl-5'-thioadenosine (hydrolase route): step 1/2.</text>
</comment>
<evidence type="ECO:0000256" key="1">
    <source>
        <dbReference type="ARBA" id="ARBA00004945"/>
    </source>
</evidence>
<dbReference type="Gene3D" id="3.40.50.1580">
    <property type="entry name" value="Nucleoside phosphorylase domain"/>
    <property type="match status" value="1"/>
</dbReference>
<dbReference type="InterPro" id="IPR035994">
    <property type="entry name" value="Nucleoside_phosphorylase_sf"/>
</dbReference>
<name>A0A9D1GD67_9BACT</name>
<evidence type="ECO:0000256" key="5">
    <source>
        <dbReference type="ARBA" id="ARBA00023167"/>
    </source>
</evidence>
<keyword evidence="3" id="KW-0028">Amino-acid biosynthesis</keyword>
<dbReference type="GO" id="GO:0009164">
    <property type="term" value="P:nucleoside catabolic process"/>
    <property type="evidence" value="ECO:0007669"/>
    <property type="project" value="InterPro"/>
</dbReference>
<dbReference type="PANTHER" id="PTHR46832:SF1">
    <property type="entry name" value="5'-METHYLTHIOADENOSINE_S-ADENOSYLHOMOCYSTEINE NUCLEOSIDASE"/>
    <property type="match status" value="1"/>
</dbReference>
<dbReference type="InterPro" id="IPR010049">
    <property type="entry name" value="MTA_SAH_Nsdase"/>
</dbReference>
<gene>
    <name evidence="7" type="ORF">IAD06_02735</name>
</gene>
<dbReference type="EC" id="3.2.2.9" evidence="2"/>
<dbReference type="Proteomes" id="UP000886722">
    <property type="component" value="Unassembled WGS sequence"/>
</dbReference>
<comment type="caution">
    <text evidence="7">The sequence shown here is derived from an EMBL/GenBank/DDBJ whole genome shotgun (WGS) entry which is preliminary data.</text>
</comment>
<dbReference type="GO" id="GO:0019509">
    <property type="term" value="P:L-methionine salvage from methylthioadenosine"/>
    <property type="evidence" value="ECO:0007669"/>
    <property type="project" value="InterPro"/>
</dbReference>
<dbReference type="SUPFAM" id="SSF53167">
    <property type="entry name" value="Purine and uridine phosphorylases"/>
    <property type="match status" value="1"/>
</dbReference>
<dbReference type="Pfam" id="PF01048">
    <property type="entry name" value="PNP_UDP_1"/>
    <property type="match status" value="1"/>
</dbReference>
<proteinExistence type="predicted"/>
<dbReference type="GO" id="GO:0019284">
    <property type="term" value="P:L-methionine salvage from S-adenosylmethionine"/>
    <property type="evidence" value="ECO:0007669"/>
    <property type="project" value="TreeGrafter"/>
</dbReference>
<organism evidence="7 8">
    <name type="scientific">Candidatus Caccoplasma intestinavium</name>
    <dbReference type="NCBI Taxonomy" id="2840716"/>
    <lineage>
        <taxon>Bacteria</taxon>
        <taxon>Pseudomonadati</taxon>
        <taxon>Bacteroidota</taxon>
        <taxon>Bacteroidia</taxon>
        <taxon>Bacteroidales</taxon>
        <taxon>Bacteroidaceae</taxon>
        <taxon>Bacteroidaceae incertae sedis</taxon>
        <taxon>Candidatus Caccoplasma</taxon>
    </lineage>
</organism>
<evidence type="ECO:0000256" key="4">
    <source>
        <dbReference type="ARBA" id="ARBA00022801"/>
    </source>
</evidence>
<dbReference type="InterPro" id="IPR000845">
    <property type="entry name" value="Nucleoside_phosphorylase_d"/>
</dbReference>
<evidence type="ECO:0000313" key="8">
    <source>
        <dbReference type="Proteomes" id="UP000886722"/>
    </source>
</evidence>
<dbReference type="CDD" id="cd09008">
    <property type="entry name" value="MTAN"/>
    <property type="match status" value="1"/>
</dbReference>
<evidence type="ECO:0000259" key="6">
    <source>
        <dbReference type="Pfam" id="PF01048"/>
    </source>
</evidence>
<feature type="domain" description="Nucleoside phosphorylase" evidence="6">
    <location>
        <begin position="2"/>
        <end position="225"/>
    </location>
</feature>
<evidence type="ECO:0000256" key="2">
    <source>
        <dbReference type="ARBA" id="ARBA00011974"/>
    </source>
</evidence>
<keyword evidence="7" id="KW-0326">Glycosidase</keyword>
<reference evidence="7" key="1">
    <citation type="submission" date="2020-10" db="EMBL/GenBank/DDBJ databases">
        <authorList>
            <person name="Gilroy R."/>
        </authorList>
    </citation>
    <scope>NUCLEOTIDE SEQUENCE</scope>
    <source>
        <strain evidence="7">21143</strain>
    </source>
</reference>
<dbReference type="GO" id="GO:0005829">
    <property type="term" value="C:cytosol"/>
    <property type="evidence" value="ECO:0007669"/>
    <property type="project" value="TreeGrafter"/>
</dbReference>
<dbReference type="EMBL" id="DVKT01000020">
    <property type="protein sequence ID" value="HIT38942.1"/>
    <property type="molecule type" value="Genomic_DNA"/>
</dbReference>